<evidence type="ECO:0000313" key="2">
    <source>
        <dbReference type="EMBL" id="KUP91669.1"/>
    </source>
</evidence>
<keyword evidence="1" id="KW-0812">Transmembrane</keyword>
<feature type="transmembrane region" description="Helical" evidence="1">
    <location>
        <begin position="37"/>
        <end position="56"/>
    </location>
</feature>
<dbReference type="Proteomes" id="UP000068382">
    <property type="component" value="Unassembled WGS sequence"/>
</dbReference>
<dbReference type="RefSeq" id="WP_068246579.1">
    <property type="nucleotide sequence ID" value="NZ_LPUY01000091.1"/>
</dbReference>
<accession>A0A132BTG2</accession>
<keyword evidence="1" id="KW-1133">Transmembrane helix</keyword>
<dbReference type="AlphaFoldDB" id="A0A132BTG2"/>
<name>A0A132BTG2_9RHOB</name>
<proteinExistence type="predicted"/>
<dbReference type="PATRIC" id="fig|1768241.3.peg.3620"/>
<gene>
    <name evidence="2" type="ORF">TRIHO_34670</name>
</gene>
<evidence type="ECO:0000313" key="3">
    <source>
        <dbReference type="Proteomes" id="UP000068382"/>
    </source>
</evidence>
<keyword evidence="3" id="KW-1185">Reference proteome</keyword>
<sequence>MTFIRPEAQAALWRWREILGALVLLALGLRWGLTGVGFMEVTGWACVALALILGVVGGQRMRFRLGSDGPGVVQVTEGQISYFGPLTGGAVACSEIESLRLDHTARPSHWVLEQPGQPPLAIPVTATGAEALFDVFASLPGLKTERMLSELHHKGPHQVVIWQRSPEPQTVHRLH</sequence>
<comment type="caution">
    <text evidence="2">The sequence shown here is derived from an EMBL/GenBank/DDBJ whole genome shotgun (WGS) entry which is preliminary data.</text>
</comment>
<reference evidence="2 3" key="1">
    <citation type="submission" date="2015-12" db="EMBL/GenBank/DDBJ databases">
        <title>Genome sequence of the marine Rhodobacteraceae strain O3.65, Candidatus Tritonibacter horizontis.</title>
        <authorList>
            <person name="Poehlein A."/>
            <person name="Giebel H.A."/>
            <person name="Voget S."/>
            <person name="Brinkhoff T."/>
        </authorList>
    </citation>
    <scope>NUCLEOTIDE SEQUENCE [LARGE SCALE GENOMIC DNA]</scope>
    <source>
        <strain evidence="2 3">O3.65</strain>
    </source>
</reference>
<dbReference type="EMBL" id="LPUY01000091">
    <property type="protein sequence ID" value="KUP91669.1"/>
    <property type="molecule type" value="Genomic_DNA"/>
</dbReference>
<feature type="transmembrane region" description="Helical" evidence="1">
    <location>
        <begin position="12"/>
        <end position="31"/>
    </location>
</feature>
<protein>
    <submittedName>
        <fullName evidence="2">Uncharacterized protein</fullName>
    </submittedName>
</protein>
<dbReference type="OrthoDB" id="7851333at2"/>
<organism evidence="2 3">
    <name type="scientific">Tritonibacter horizontis</name>
    <dbReference type="NCBI Taxonomy" id="1768241"/>
    <lineage>
        <taxon>Bacteria</taxon>
        <taxon>Pseudomonadati</taxon>
        <taxon>Pseudomonadota</taxon>
        <taxon>Alphaproteobacteria</taxon>
        <taxon>Rhodobacterales</taxon>
        <taxon>Paracoccaceae</taxon>
        <taxon>Tritonibacter</taxon>
    </lineage>
</organism>
<keyword evidence="1" id="KW-0472">Membrane</keyword>
<evidence type="ECO:0000256" key="1">
    <source>
        <dbReference type="SAM" id="Phobius"/>
    </source>
</evidence>